<dbReference type="RefSeq" id="WP_166119277.1">
    <property type="nucleotide sequence ID" value="NZ_JAPIUX010000001.1"/>
</dbReference>
<accession>A0ABT3Q4Y2</accession>
<gene>
    <name evidence="1" type="ORF">OQ252_02840</name>
</gene>
<sequence>MRKNQILSGKQGRTYPLYPGKASLYDLPAQTAHLAGPGVDPAPRGDEVFYSAA</sequence>
<comment type="caution">
    <text evidence="1">The sequence shown here is derived from an EMBL/GenBank/DDBJ whole genome shotgun (WGS) entry which is preliminary data.</text>
</comment>
<dbReference type="Proteomes" id="UP001526446">
    <property type="component" value="Unassembled WGS sequence"/>
</dbReference>
<evidence type="ECO:0000313" key="2">
    <source>
        <dbReference type="Proteomes" id="UP001526446"/>
    </source>
</evidence>
<keyword evidence="2" id="KW-1185">Reference proteome</keyword>
<protein>
    <submittedName>
        <fullName evidence="1">Uncharacterized protein</fullName>
    </submittedName>
</protein>
<proteinExistence type="predicted"/>
<dbReference type="EMBL" id="JAPIUX010000001">
    <property type="protein sequence ID" value="MCX2560344.1"/>
    <property type="molecule type" value="Genomic_DNA"/>
</dbReference>
<organism evidence="1 2">
    <name type="scientific">Acetobacter farinalis</name>
    <dbReference type="NCBI Taxonomy" id="1260984"/>
    <lineage>
        <taxon>Bacteria</taxon>
        <taxon>Pseudomonadati</taxon>
        <taxon>Pseudomonadota</taxon>
        <taxon>Alphaproteobacteria</taxon>
        <taxon>Acetobacterales</taxon>
        <taxon>Acetobacteraceae</taxon>
        <taxon>Acetobacter</taxon>
    </lineage>
</organism>
<evidence type="ECO:0000313" key="1">
    <source>
        <dbReference type="EMBL" id="MCX2560344.1"/>
    </source>
</evidence>
<reference evidence="1 2" key="1">
    <citation type="submission" date="2022-11" db="EMBL/GenBank/DDBJ databases">
        <title>Genome sequencing of Acetobacter type strain.</title>
        <authorList>
            <person name="Heo J."/>
            <person name="Lee D."/>
            <person name="Han B.-H."/>
            <person name="Hong S.-B."/>
            <person name="Kwon S.-W."/>
        </authorList>
    </citation>
    <scope>NUCLEOTIDE SEQUENCE [LARGE SCALE GENOMIC DNA]</scope>
    <source>
        <strain evidence="1 2">KACC 21251</strain>
    </source>
</reference>
<name>A0ABT3Q4Y2_9PROT</name>